<dbReference type="Proteomes" id="UP001642409">
    <property type="component" value="Unassembled WGS sequence"/>
</dbReference>
<gene>
    <name evidence="3" type="ORF">HINF_LOCUS49665</name>
    <name evidence="2" type="ORF">HINF_LOCUS8137</name>
</gene>
<dbReference type="EMBL" id="CAXDID020000234">
    <property type="protein sequence ID" value="CAL6061349.1"/>
    <property type="molecule type" value="Genomic_DNA"/>
</dbReference>
<proteinExistence type="predicted"/>
<comment type="caution">
    <text evidence="2">The sequence shown here is derived from an EMBL/GenBank/DDBJ whole genome shotgun (WGS) entry which is preliminary data.</text>
</comment>
<evidence type="ECO:0000256" key="1">
    <source>
        <dbReference type="SAM" id="Coils"/>
    </source>
</evidence>
<evidence type="ECO:0000313" key="4">
    <source>
        <dbReference type="Proteomes" id="UP001642409"/>
    </source>
</evidence>
<name>A0AA86NJW8_9EUKA</name>
<reference evidence="2" key="1">
    <citation type="submission" date="2023-06" db="EMBL/GenBank/DDBJ databases">
        <authorList>
            <person name="Kurt Z."/>
        </authorList>
    </citation>
    <scope>NUCLEOTIDE SEQUENCE</scope>
</reference>
<dbReference type="EMBL" id="CATOUU010000200">
    <property type="protein sequence ID" value="CAI9920492.1"/>
    <property type="molecule type" value="Genomic_DNA"/>
</dbReference>
<dbReference type="AlphaFoldDB" id="A0AA86NJW8"/>
<feature type="coiled-coil region" evidence="1">
    <location>
        <begin position="68"/>
        <end position="95"/>
    </location>
</feature>
<reference evidence="3 4" key="2">
    <citation type="submission" date="2024-07" db="EMBL/GenBank/DDBJ databases">
        <authorList>
            <person name="Akdeniz Z."/>
        </authorList>
    </citation>
    <scope>NUCLEOTIDE SEQUENCE [LARGE SCALE GENOMIC DNA]</scope>
</reference>
<organism evidence="2">
    <name type="scientific">Hexamita inflata</name>
    <dbReference type="NCBI Taxonomy" id="28002"/>
    <lineage>
        <taxon>Eukaryota</taxon>
        <taxon>Metamonada</taxon>
        <taxon>Diplomonadida</taxon>
        <taxon>Hexamitidae</taxon>
        <taxon>Hexamitinae</taxon>
        <taxon>Hexamita</taxon>
    </lineage>
</organism>
<evidence type="ECO:0000313" key="3">
    <source>
        <dbReference type="EMBL" id="CAL6061349.1"/>
    </source>
</evidence>
<keyword evidence="4" id="KW-1185">Reference proteome</keyword>
<evidence type="ECO:0000313" key="2">
    <source>
        <dbReference type="EMBL" id="CAI9920492.1"/>
    </source>
</evidence>
<sequence>MQILNNMHSQYQNDQANQRLNQLKQTILQLEMRQIKQKIFGLDSIKVAQEQQSMVNQLQSNSLQKLKILHQKQLINQLSQDINELKNNMNQNLLSINHLQSLIDDQHFQIKHLKELSVQYSKRIEQSKAKSQNQQYSQLSQLKALNHELKSQFLELSPKQSLKQFRKLKPINYLQAISKQSIINKSRTKQQVMINSKQEPQLEFNQNEKFRYQVNFKISLKDSEPIMQLYKSLQQNNSIINSVKSIFSDSDRAALSIKKLMNARNNKIQYNATDDQKFQVPFEPQFLKPTIKHNPMSLSNVNTSIIITQSGAQASQSYQTVLGDQFDELTEDLQEIGVRRIDMPEEFILPVCNKTQLQNFDVQNNRIKHHFD</sequence>
<protein>
    <submittedName>
        <fullName evidence="3">Hypothetical_protein</fullName>
    </submittedName>
</protein>
<accession>A0AA86NJW8</accession>
<keyword evidence="1" id="KW-0175">Coiled coil</keyword>